<dbReference type="Pfam" id="PF00126">
    <property type="entry name" value="HTH_1"/>
    <property type="match status" value="1"/>
</dbReference>
<sequence>MDVRRLELLRELSERGSVTAVAHALHLTPSAVSQQLKTLEREAGVPLTERVGRGLALTTAGHALAETAKDVAIALERAEAAWSEFLEQPRGEVSLTFFPTGGEMLLPGFLTRMSGITGLRVVCTDQDPLVPDFADLTPDHDVVVADAPGVLPSWRERHLVTVELMREPLDIVLPEGHSLSARTELSPADVIGERWIGVPAGFPYDRILSRIEAITGREAEVVQRFVDNSIVEAVVAAGHGISILPRFTTRDRENGLVTRPLTGVRSERVIWAIMRPERAVRPSVRLVVEELRAEAQQFVAAHPG</sequence>
<dbReference type="InterPro" id="IPR036390">
    <property type="entry name" value="WH_DNA-bd_sf"/>
</dbReference>
<feature type="domain" description="HTH lysR-type" evidence="5">
    <location>
        <begin position="1"/>
        <end position="58"/>
    </location>
</feature>
<dbReference type="InterPro" id="IPR000847">
    <property type="entry name" value="LysR_HTH_N"/>
</dbReference>
<dbReference type="SUPFAM" id="SSF53850">
    <property type="entry name" value="Periplasmic binding protein-like II"/>
    <property type="match status" value="1"/>
</dbReference>
<keyword evidence="2" id="KW-0805">Transcription regulation</keyword>
<comment type="caution">
    <text evidence="6">The sequence shown here is derived from an EMBL/GenBank/DDBJ whole genome shotgun (WGS) entry which is preliminary data.</text>
</comment>
<dbReference type="Gene3D" id="3.40.190.10">
    <property type="entry name" value="Periplasmic binding protein-like II"/>
    <property type="match status" value="2"/>
</dbReference>
<name>A0ABW0NKA4_9MICO</name>
<dbReference type="PANTHER" id="PTHR30346:SF29">
    <property type="entry name" value="LYSR SUBSTRATE-BINDING"/>
    <property type="match status" value="1"/>
</dbReference>
<dbReference type="PANTHER" id="PTHR30346">
    <property type="entry name" value="TRANSCRIPTIONAL DUAL REGULATOR HCAR-RELATED"/>
    <property type="match status" value="1"/>
</dbReference>
<keyword evidence="7" id="KW-1185">Reference proteome</keyword>
<organism evidence="6 7">
    <name type="scientific">Lysinimonas soli</name>
    <dbReference type="NCBI Taxonomy" id="1074233"/>
    <lineage>
        <taxon>Bacteria</taxon>
        <taxon>Bacillati</taxon>
        <taxon>Actinomycetota</taxon>
        <taxon>Actinomycetes</taxon>
        <taxon>Micrococcales</taxon>
        <taxon>Microbacteriaceae</taxon>
        <taxon>Lysinimonas</taxon>
    </lineage>
</organism>
<dbReference type="PROSITE" id="PS50931">
    <property type="entry name" value="HTH_LYSR"/>
    <property type="match status" value="1"/>
</dbReference>
<accession>A0ABW0NKA4</accession>
<dbReference type="Pfam" id="PF03466">
    <property type="entry name" value="LysR_substrate"/>
    <property type="match status" value="1"/>
</dbReference>
<dbReference type="RefSeq" id="WP_386738626.1">
    <property type="nucleotide sequence ID" value="NZ_JBHSMG010000001.1"/>
</dbReference>
<gene>
    <name evidence="6" type="ORF">ACFPJ4_02065</name>
</gene>
<evidence type="ECO:0000256" key="4">
    <source>
        <dbReference type="ARBA" id="ARBA00023163"/>
    </source>
</evidence>
<keyword evidence="4" id="KW-0804">Transcription</keyword>
<dbReference type="Gene3D" id="1.10.10.10">
    <property type="entry name" value="Winged helix-like DNA-binding domain superfamily/Winged helix DNA-binding domain"/>
    <property type="match status" value="1"/>
</dbReference>
<dbReference type="Proteomes" id="UP001596039">
    <property type="component" value="Unassembled WGS sequence"/>
</dbReference>
<dbReference type="InterPro" id="IPR005119">
    <property type="entry name" value="LysR_subst-bd"/>
</dbReference>
<evidence type="ECO:0000256" key="2">
    <source>
        <dbReference type="ARBA" id="ARBA00023015"/>
    </source>
</evidence>
<evidence type="ECO:0000256" key="1">
    <source>
        <dbReference type="ARBA" id="ARBA00009437"/>
    </source>
</evidence>
<keyword evidence="3" id="KW-0238">DNA-binding</keyword>
<dbReference type="EMBL" id="JBHSMG010000001">
    <property type="protein sequence ID" value="MFC5501020.1"/>
    <property type="molecule type" value="Genomic_DNA"/>
</dbReference>
<reference evidence="7" key="1">
    <citation type="journal article" date="2019" name="Int. J. Syst. Evol. Microbiol.">
        <title>The Global Catalogue of Microorganisms (GCM) 10K type strain sequencing project: providing services to taxonomists for standard genome sequencing and annotation.</title>
        <authorList>
            <consortium name="The Broad Institute Genomics Platform"/>
            <consortium name="The Broad Institute Genome Sequencing Center for Infectious Disease"/>
            <person name="Wu L."/>
            <person name="Ma J."/>
        </authorList>
    </citation>
    <scope>NUCLEOTIDE SEQUENCE [LARGE SCALE GENOMIC DNA]</scope>
    <source>
        <strain evidence="7">CGMCC 4.6997</strain>
    </source>
</reference>
<dbReference type="CDD" id="cd00090">
    <property type="entry name" value="HTH_ARSR"/>
    <property type="match status" value="1"/>
</dbReference>
<dbReference type="InterPro" id="IPR036388">
    <property type="entry name" value="WH-like_DNA-bd_sf"/>
</dbReference>
<protein>
    <submittedName>
        <fullName evidence="6">LysR family transcriptional regulator</fullName>
    </submittedName>
</protein>
<dbReference type="InterPro" id="IPR011991">
    <property type="entry name" value="ArsR-like_HTH"/>
</dbReference>
<evidence type="ECO:0000259" key="5">
    <source>
        <dbReference type="PROSITE" id="PS50931"/>
    </source>
</evidence>
<proteinExistence type="inferred from homology"/>
<evidence type="ECO:0000313" key="6">
    <source>
        <dbReference type="EMBL" id="MFC5501020.1"/>
    </source>
</evidence>
<comment type="similarity">
    <text evidence="1">Belongs to the LysR transcriptional regulatory family.</text>
</comment>
<evidence type="ECO:0000313" key="7">
    <source>
        <dbReference type="Proteomes" id="UP001596039"/>
    </source>
</evidence>
<evidence type="ECO:0000256" key="3">
    <source>
        <dbReference type="ARBA" id="ARBA00023125"/>
    </source>
</evidence>
<dbReference type="SUPFAM" id="SSF46785">
    <property type="entry name" value="Winged helix' DNA-binding domain"/>
    <property type="match status" value="1"/>
</dbReference>